<feature type="compositionally biased region" description="Low complexity" evidence="4">
    <location>
        <begin position="780"/>
        <end position="793"/>
    </location>
</feature>
<dbReference type="InterPro" id="IPR001611">
    <property type="entry name" value="Leu-rich_rpt"/>
</dbReference>
<proteinExistence type="predicted"/>
<dbReference type="InterPro" id="IPR036388">
    <property type="entry name" value="WH-like_DNA-bd_sf"/>
</dbReference>
<sequence>MGGVGKTTLAQMIYKNVKIYFDYPIWIWVSDKFDIENLTRQLIESATGKECNLTNLNKIQEILENILKSKRVLLVLDDIWSKDWQDLLGPMNEVSEGSAIILTTRLPEVFQCSGSNMTILDSILLEGLEHNIYWDFFKRCTGLDVGHDNYLELEYIASEICSRLKGSPLAAKTLGGLLRKKIDKQHWITIRDSKMWELEHKEHDIMPVLQLSYQYLPSHLKKCFSFCSLFPKDHEFTDIELAKFWIMEGFIPKQEKLKDMEDLALSYFHDLKNSCFFHYKRSYANKSDKYVIHDLMHDICQSITRDECYCLENEDFGKISLNIHHISIFMKKLKPENLKKMHKYKKLHSLVASPNCEVGSIKSWCDELTSIRRISLSQCKITDIPENIGNLKHLHYLDISGTKIQNLPDSFCNLYNLQHLDMSDCDNFSESSGFLDGSNKLTGLEFFRPPLHVVPFLSRMPNLLRTMQLYDLTYKVGNMGRNRIENLKHLTGVRGFLDIRGLENVSSKKAAEEAELNKQEYLKTLRLFWQDGFLPLSNSEIHKEVLEGLCPDPKKNEGSFSYSNLEVFEIFNYNGPNLPPSWMGKDDLSMLRRVKFEECSNKTVSQLPCSITELAIFNCQRLESLVDCLQPNLLPNLKCIEIGSSQTLRSLPVESFCEFVSLEKLVICNCKMLTCPRKMTLPPSIKVLELNDCGELEYSIPSCLHNLTSLEVLSLSNCPCIISIPDEVTRNLKSLRCLWINSCPNLQSIGDKEFLQSVEHCSIEGRKFTWGRSPDGRQLSDAPRAAAPSSSHSTIPSEPQNLLFETPSTDIPSSSNVRKRKAHARK</sequence>
<feature type="compositionally biased region" description="Polar residues" evidence="4">
    <location>
        <begin position="806"/>
        <end position="816"/>
    </location>
</feature>
<dbReference type="FunFam" id="1.10.10.10:FF:000322">
    <property type="entry name" value="Probable disease resistance protein At1g63360"/>
    <property type="match status" value="1"/>
</dbReference>
<dbReference type="PANTHER" id="PTHR36766:SF40">
    <property type="entry name" value="DISEASE RESISTANCE PROTEIN RGA3"/>
    <property type="match status" value="1"/>
</dbReference>
<evidence type="ECO:0000259" key="5">
    <source>
        <dbReference type="Pfam" id="PF00931"/>
    </source>
</evidence>
<comment type="caution">
    <text evidence="8">The sequence shown here is derived from an EMBL/GenBank/DDBJ whole genome shotgun (WGS) entry which is preliminary data.</text>
</comment>
<dbReference type="PRINTS" id="PR00364">
    <property type="entry name" value="DISEASERSIST"/>
</dbReference>
<feature type="compositionally biased region" description="Basic residues" evidence="4">
    <location>
        <begin position="817"/>
        <end position="826"/>
    </location>
</feature>
<dbReference type="GO" id="GO:0002758">
    <property type="term" value="P:innate immune response-activating signaling pathway"/>
    <property type="evidence" value="ECO:0007669"/>
    <property type="project" value="UniProtKB-ARBA"/>
</dbReference>
<evidence type="ECO:0000259" key="6">
    <source>
        <dbReference type="Pfam" id="PF23559"/>
    </source>
</evidence>
<dbReference type="InterPro" id="IPR042197">
    <property type="entry name" value="Apaf_helical"/>
</dbReference>
<dbReference type="Pfam" id="PF23559">
    <property type="entry name" value="WHD_DRP"/>
    <property type="match status" value="1"/>
</dbReference>
<dbReference type="GO" id="GO:0042742">
    <property type="term" value="P:defense response to bacterium"/>
    <property type="evidence" value="ECO:0007669"/>
    <property type="project" value="UniProtKB-ARBA"/>
</dbReference>
<dbReference type="Pfam" id="PF00931">
    <property type="entry name" value="NB-ARC"/>
    <property type="match status" value="1"/>
</dbReference>
<dbReference type="Proteomes" id="UP001140206">
    <property type="component" value="Chromosome 5"/>
</dbReference>
<dbReference type="Gene3D" id="3.40.50.300">
    <property type="entry name" value="P-loop containing nucleotide triphosphate hydrolases"/>
    <property type="match status" value="1"/>
</dbReference>
<evidence type="ECO:0000313" key="9">
    <source>
        <dbReference type="Proteomes" id="UP001140206"/>
    </source>
</evidence>
<dbReference type="InterPro" id="IPR058922">
    <property type="entry name" value="WHD_DRP"/>
</dbReference>
<dbReference type="SUPFAM" id="SSF52058">
    <property type="entry name" value="L domain-like"/>
    <property type="match status" value="1"/>
</dbReference>
<evidence type="ECO:0000256" key="2">
    <source>
        <dbReference type="ARBA" id="ARBA00022737"/>
    </source>
</evidence>
<keyword evidence="2" id="KW-0677">Repeat</keyword>
<dbReference type="InterPro" id="IPR032675">
    <property type="entry name" value="LRR_dom_sf"/>
</dbReference>
<dbReference type="AlphaFoldDB" id="A0AAV8BSG3"/>
<dbReference type="InterPro" id="IPR002182">
    <property type="entry name" value="NB-ARC"/>
</dbReference>
<dbReference type="Gene3D" id="1.10.8.430">
    <property type="entry name" value="Helical domain of apoptotic protease-activating factors"/>
    <property type="match status" value="1"/>
</dbReference>
<dbReference type="PANTHER" id="PTHR36766">
    <property type="entry name" value="PLANT BROAD-SPECTRUM MILDEW RESISTANCE PROTEIN RPW8"/>
    <property type="match status" value="1"/>
</dbReference>
<gene>
    <name evidence="8" type="ORF">LUZ62_080525</name>
</gene>
<evidence type="ECO:0000259" key="7">
    <source>
        <dbReference type="Pfam" id="PF25019"/>
    </source>
</evidence>
<organism evidence="8 9">
    <name type="scientific">Rhynchospora pubera</name>
    <dbReference type="NCBI Taxonomy" id="906938"/>
    <lineage>
        <taxon>Eukaryota</taxon>
        <taxon>Viridiplantae</taxon>
        <taxon>Streptophyta</taxon>
        <taxon>Embryophyta</taxon>
        <taxon>Tracheophyta</taxon>
        <taxon>Spermatophyta</taxon>
        <taxon>Magnoliopsida</taxon>
        <taxon>Liliopsida</taxon>
        <taxon>Poales</taxon>
        <taxon>Cyperaceae</taxon>
        <taxon>Cyperoideae</taxon>
        <taxon>Rhynchosporeae</taxon>
        <taxon>Rhynchospora</taxon>
    </lineage>
</organism>
<keyword evidence="9" id="KW-1185">Reference proteome</keyword>
<evidence type="ECO:0000256" key="4">
    <source>
        <dbReference type="SAM" id="MobiDB-lite"/>
    </source>
</evidence>
<protein>
    <submittedName>
        <fullName evidence="8">Disease resistance protein RGA2</fullName>
    </submittedName>
</protein>
<reference evidence="8" key="1">
    <citation type="submission" date="2022-08" db="EMBL/GenBank/DDBJ databases">
        <authorList>
            <person name="Marques A."/>
        </authorList>
    </citation>
    <scope>NUCLEOTIDE SEQUENCE</scope>
    <source>
        <strain evidence="8">RhyPub2mFocal</strain>
        <tissue evidence="8">Leaves</tissue>
    </source>
</reference>
<dbReference type="InterPro" id="IPR027417">
    <property type="entry name" value="P-loop_NTPase"/>
</dbReference>
<feature type="domain" description="R13L1/DRL21-like LRR repeat region" evidence="7">
    <location>
        <begin position="484"/>
        <end position="602"/>
    </location>
</feature>
<dbReference type="Pfam" id="PF13855">
    <property type="entry name" value="LRR_8"/>
    <property type="match status" value="1"/>
</dbReference>
<name>A0AAV8BSG3_9POAL</name>
<feature type="domain" description="NB-ARC" evidence="5">
    <location>
        <begin position="1"/>
        <end position="139"/>
    </location>
</feature>
<dbReference type="EMBL" id="JAMFTS010000005">
    <property type="protein sequence ID" value="KAJ4746120.1"/>
    <property type="molecule type" value="Genomic_DNA"/>
</dbReference>
<dbReference type="InterPro" id="IPR056789">
    <property type="entry name" value="LRR_R13L1-DRL21"/>
</dbReference>
<keyword evidence="3" id="KW-0611">Plant defense</keyword>
<evidence type="ECO:0000313" key="8">
    <source>
        <dbReference type="EMBL" id="KAJ4746120.1"/>
    </source>
</evidence>
<feature type="domain" description="Disease resistance protein winged helix" evidence="6">
    <location>
        <begin position="229"/>
        <end position="299"/>
    </location>
</feature>
<dbReference type="SUPFAM" id="SSF52540">
    <property type="entry name" value="P-loop containing nucleoside triphosphate hydrolases"/>
    <property type="match status" value="1"/>
</dbReference>
<keyword evidence="1" id="KW-0433">Leucine-rich repeat</keyword>
<evidence type="ECO:0000256" key="3">
    <source>
        <dbReference type="ARBA" id="ARBA00022821"/>
    </source>
</evidence>
<feature type="region of interest" description="Disordered" evidence="4">
    <location>
        <begin position="772"/>
        <end position="826"/>
    </location>
</feature>
<dbReference type="Gene3D" id="1.10.10.10">
    <property type="entry name" value="Winged helix-like DNA-binding domain superfamily/Winged helix DNA-binding domain"/>
    <property type="match status" value="1"/>
</dbReference>
<dbReference type="GO" id="GO:0009626">
    <property type="term" value="P:plant-type hypersensitive response"/>
    <property type="evidence" value="ECO:0007669"/>
    <property type="project" value="UniProtKB-ARBA"/>
</dbReference>
<dbReference type="Gene3D" id="3.80.10.10">
    <property type="entry name" value="Ribonuclease Inhibitor"/>
    <property type="match status" value="2"/>
</dbReference>
<dbReference type="GO" id="GO:0043531">
    <property type="term" value="F:ADP binding"/>
    <property type="evidence" value="ECO:0007669"/>
    <property type="project" value="InterPro"/>
</dbReference>
<evidence type="ECO:0000256" key="1">
    <source>
        <dbReference type="ARBA" id="ARBA00022614"/>
    </source>
</evidence>
<dbReference type="Pfam" id="PF25019">
    <property type="entry name" value="LRR_R13L1-DRL21"/>
    <property type="match status" value="1"/>
</dbReference>
<accession>A0AAV8BSG3</accession>